<comment type="caution">
    <text evidence="2">The sequence shown here is derived from an EMBL/GenBank/DDBJ whole genome shotgun (WGS) entry which is preliminary data.</text>
</comment>
<protein>
    <submittedName>
        <fullName evidence="2">Uncharacterized protein</fullName>
    </submittedName>
</protein>
<feature type="region of interest" description="Disordered" evidence="1">
    <location>
        <begin position="92"/>
        <end position="141"/>
    </location>
</feature>
<feature type="compositionally biased region" description="Low complexity" evidence="1">
    <location>
        <begin position="92"/>
        <end position="102"/>
    </location>
</feature>
<organism evidence="2 3">
    <name type="scientific">Pleurodeles waltl</name>
    <name type="common">Iberian ribbed newt</name>
    <dbReference type="NCBI Taxonomy" id="8319"/>
    <lineage>
        <taxon>Eukaryota</taxon>
        <taxon>Metazoa</taxon>
        <taxon>Chordata</taxon>
        <taxon>Craniata</taxon>
        <taxon>Vertebrata</taxon>
        <taxon>Euteleostomi</taxon>
        <taxon>Amphibia</taxon>
        <taxon>Batrachia</taxon>
        <taxon>Caudata</taxon>
        <taxon>Salamandroidea</taxon>
        <taxon>Salamandridae</taxon>
        <taxon>Pleurodelinae</taxon>
        <taxon>Pleurodeles</taxon>
    </lineage>
</organism>
<name>A0AAV7PWU9_PLEWA</name>
<accession>A0AAV7PWU9</accession>
<evidence type="ECO:0000256" key="1">
    <source>
        <dbReference type="SAM" id="MobiDB-lite"/>
    </source>
</evidence>
<reference evidence="2" key="1">
    <citation type="journal article" date="2022" name="bioRxiv">
        <title>Sequencing and chromosome-scale assembly of the giantPleurodeles waltlgenome.</title>
        <authorList>
            <person name="Brown T."/>
            <person name="Elewa A."/>
            <person name="Iarovenko S."/>
            <person name="Subramanian E."/>
            <person name="Araus A.J."/>
            <person name="Petzold A."/>
            <person name="Susuki M."/>
            <person name="Suzuki K.-i.T."/>
            <person name="Hayashi T."/>
            <person name="Toyoda A."/>
            <person name="Oliveira C."/>
            <person name="Osipova E."/>
            <person name="Leigh N.D."/>
            <person name="Simon A."/>
            <person name="Yun M.H."/>
        </authorList>
    </citation>
    <scope>NUCLEOTIDE SEQUENCE</scope>
    <source>
        <strain evidence="2">20211129_DDA</strain>
        <tissue evidence="2">Liver</tissue>
    </source>
</reference>
<dbReference type="EMBL" id="JANPWB010000011">
    <property type="protein sequence ID" value="KAJ1131404.1"/>
    <property type="molecule type" value="Genomic_DNA"/>
</dbReference>
<keyword evidence="3" id="KW-1185">Reference proteome</keyword>
<dbReference type="Proteomes" id="UP001066276">
    <property type="component" value="Chromosome 7"/>
</dbReference>
<evidence type="ECO:0000313" key="3">
    <source>
        <dbReference type="Proteomes" id="UP001066276"/>
    </source>
</evidence>
<dbReference type="AlphaFoldDB" id="A0AAV7PWU9"/>
<sequence length="141" mass="15809">MCTRRRRDLHLHIVAENKSHFFTTPEAAWEWLESTGRTSGCTAERNVPLLRSKHNRFRRGRKRGEVRAEPLTHAPDLEQLIQERKEVIHSAAAISASPVASESETEISQPPSDRPITPARLSELGLAEGPPVTPATADKRF</sequence>
<evidence type="ECO:0000313" key="2">
    <source>
        <dbReference type="EMBL" id="KAJ1131404.1"/>
    </source>
</evidence>
<gene>
    <name evidence="2" type="ORF">NDU88_009741</name>
</gene>
<proteinExistence type="predicted"/>